<feature type="region of interest" description="Disordered" evidence="1">
    <location>
        <begin position="48"/>
        <end position="115"/>
    </location>
</feature>
<dbReference type="RefSeq" id="WP_123607901.1">
    <property type="nucleotide sequence ID" value="NZ_RJVG01000001.1"/>
</dbReference>
<keyword evidence="4" id="KW-1185">Reference proteome</keyword>
<feature type="signal peptide" evidence="2">
    <location>
        <begin position="1"/>
        <end position="19"/>
    </location>
</feature>
<comment type="caution">
    <text evidence="3">The sequence shown here is derived from an EMBL/GenBank/DDBJ whole genome shotgun (WGS) entry which is preliminary data.</text>
</comment>
<sequence>MKKQTLVILFALISTVSLYGCSKANIEKETITIQNTKSNQVIEANAADLSEDIEDPESLKEDESSITETDSTDSISKETESHTIPDPDKTDANDKTKKSGSDSKKGNATTTEKSTSLTIEIEGTKETVKGTYFNNKMLGYNMVYDESRFKYSSSEGSDSFMAENPDPEIYPYVYLNISRVEEKTTLDKYTKEMKEALSHGYKSVEQLPDTTIGNNYKAVHLKAKSGNKWNSSVRELYLLESEGSIYMVEKQYFVEAEEGYGARMHAMIDTFKFN</sequence>
<evidence type="ECO:0000313" key="3">
    <source>
        <dbReference type="EMBL" id="ROR31814.1"/>
    </source>
</evidence>
<feature type="chain" id="PRO_5038466811" description="Lipoprotein" evidence="2">
    <location>
        <begin position="20"/>
        <end position="274"/>
    </location>
</feature>
<name>A0A3N1XZ04_9FIRM</name>
<keyword evidence="2" id="KW-0732">Signal</keyword>
<reference evidence="3 4" key="1">
    <citation type="submission" date="2018-11" db="EMBL/GenBank/DDBJ databases">
        <title>Genomic Encyclopedia of Type Strains, Phase IV (KMG-IV): sequencing the most valuable type-strain genomes for metagenomic binning, comparative biology and taxonomic classification.</title>
        <authorList>
            <person name="Goeker M."/>
        </authorList>
    </citation>
    <scope>NUCLEOTIDE SEQUENCE [LARGE SCALE GENOMIC DNA]</scope>
    <source>
        <strain evidence="3 4">DSM 26537</strain>
    </source>
</reference>
<evidence type="ECO:0000256" key="1">
    <source>
        <dbReference type="SAM" id="MobiDB-lite"/>
    </source>
</evidence>
<feature type="compositionally biased region" description="Basic and acidic residues" evidence="1">
    <location>
        <begin position="75"/>
        <end position="105"/>
    </location>
</feature>
<evidence type="ECO:0008006" key="5">
    <source>
        <dbReference type="Google" id="ProtNLM"/>
    </source>
</evidence>
<dbReference type="EMBL" id="RJVG01000001">
    <property type="protein sequence ID" value="ROR31814.1"/>
    <property type="molecule type" value="Genomic_DNA"/>
</dbReference>
<protein>
    <recommendedName>
        <fullName evidence="5">Lipoprotein</fullName>
    </recommendedName>
</protein>
<organism evidence="3 4">
    <name type="scientific">Mobilisporobacter senegalensis</name>
    <dbReference type="NCBI Taxonomy" id="1329262"/>
    <lineage>
        <taxon>Bacteria</taxon>
        <taxon>Bacillati</taxon>
        <taxon>Bacillota</taxon>
        <taxon>Clostridia</taxon>
        <taxon>Lachnospirales</taxon>
        <taxon>Lachnospiraceae</taxon>
        <taxon>Mobilisporobacter</taxon>
    </lineage>
</organism>
<dbReference type="AlphaFoldDB" id="A0A3N1XZ04"/>
<dbReference type="OrthoDB" id="2871129at2"/>
<gene>
    <name evidence="3" type="ORF">EDD66_101433</name>
</gene>
<dbReference type="PROSITE" id="PS51257">
    <property type="entry name" value="PROKAR_LIPOPROTEIN"/>
    <property type="match status" value="1"/>
</dbReference>
<proteinExistence type="predicted"/>
<dbReference type="Proteomes" id="UP000273083">
    <property type="component" value="Unassembled WGS sequence"/>
</dbReference>
<accession>A0A3N1XZ04</accession>
<evidence type="ECO:0000313" key="4">
    <source>
        <dbReference type="Proteomes" id="UP000273083"/>
    </source>
</evidence>
<evidence type="ECO:0000256" key="2">
    <source>
        <dbReference type="SAM" id="SignalP"/>
    </source>
</evidence>